<proteinExistence type="predicted"/>
<dbReference type="AlphaFoldDB" id="Q83FX4"/>
<evidence type="ECO:0000313" key="1">
    <source>
        <dbReference type="EMBL" id="AAO44667.1"/>
    </source>
</evidence>
<dbReference type="STRING" id="203267.TWT_570"/>
<dbReference type="Proteomes" id="UP000002200">
    <property type="component" value="Chromosome"/>
</dbReference>
<dbReference type="HOGENOM" id="CLU_2686750_0_0_11"/>
<accession>Q83FX4</accession>
<dbReference type="RefSeq" id="WP_011096149.1">
    <property type="nucleotide sequence ID" value="NC_004572.3"/>
</dbReference>
<dbReference type="EMBL" id="AE014184">
    <property type="protein sequence ID" value="AAO44667.1"/>
    <property type="molecule type" value="Genomic_DNA"/>
</dbReference>
<dbReference type="GeneID" id="67387967"/>
<sequence>MHVLGIGLDKIVIIAFFAALLLSPSQLLAYAKKIGFYAGKIRVMSDLVKKQFVDATSERKVPVGDFSVTDDEAT</sequence>
<evidence type="ECO:0000313" key="2">
    <source>
        <dbReference type="Proteomes" id="UP000002200"/>
    </source>
</evidence>
<dbReference type="KEGG" id="twh:TWT_570"/>
<organism evidence="1 2">
    <name type="scientific">Tropheryma whipplei (strain Twist)</name>
    <name type="common">Whipple's bacillus</name>
    <dbReference type="NCBI Taxonomy" id="203267"/>
    <lineage>
        <taxon>Bacteria</taxon>
        <taxon>Bacillati</taxon>
        <taxon>Actinomycetota</taxon>
        <taxon>Actinomycetes</taxon>
        <taxon>Micrococcales</taxon>
        <taxon>Tropherymataceae</taxon>
        <taxon>Tropheryma</taxon>
    </lineage>
</organism>
<reference evidence="1 2" key="1">
    <citation type="journal article" date="2003" name="Genome Res.">
        <title>Tropheryma whipplei twist: a human pathogenic Actinobacteria with a reduced genome.</title>
        <authorList>
            <person name="Raoult D."/>
            <person name="Ogata H."/>
            <person name="Audic S."/>
            <person name="Robert C."/>
            <person name="Suhre K."/>
            <person name="Drancourt M."/>
            <person name="Claverie J.-M."/>
        </authorList>
    </citation>
    <scope>NUCLEOTIDE SEQUENCE [LARGE SCALE GENOMIC DNA]</scope>
    <source>
        <strain evidence="1 2">Twist</strain>
    </source>
</reference>
<gene>
    <name evidence="1" type="ordered locus">TWT_570</name>
</gene>
<name>Q83FX4_TROWT</name>
<protein>
    <submittedName>
        <fullName evidence="1">Uncharacterized protein</fullName>
    </submittedName>
</protein>
<keyword evidence="2" id="KW-1185">Reference proteome</keyword>